<comment type="caution">
    <text evidence="3">The sequence shown here is derived from an EMBL/GenBank/DDBJ whole genome shotgun (WGS) entry which is preliminary data.</text>
</comment>
<keyword evidence="2" id="KW-0732">Signal</keyword>
<feature type="chain" id="PRO_5040784077" evidence="2">
    <location>
        <begin position="23"/>
        <end position="353"/>
    </location>
</feature>
<evidence type="ECO:0000256" key="2">
    <source>
        <dbReference type="SAM" id="SignalP"/>
    </source>
</evidence>
<dbReference type="OrthoDB" id="434276at2759"/>
<name>A0A9W7A7N3_9STRA</name>
<dbReference type="Proteomes" id="UP001165082">
    <property type="component" value="Unassembled WGS sequence"/>
</dbReference>
<keyword evidence="4" id="KW-1185">Reference proteome</keyword>
<dbReference type="EMBL" id="BRXZ01002561">
    <property type="protein sequence ID" value="GMH64976.1"/>
    <property type="molecule type" value="Genomic_DNA"/>
</dbReference>
<protein>
    <submittedName>
        <fullName evidence="3">Uncharacterized protein</fullName>
    </submittedName>
</protein>
<gene>
    <name evidence="3" type="ORF">TrRE_jg7090</name>
</gene>
<feature type="transmembrane region" description="Helical" evidence="1">
    <location>
        <begin position="144"/>
        <end position="164"/>
    </location>
</feature>
<dbReference type="Pfam" id="PF14023">
    <property type="entry name" value="Bestrophin-like"/>
    <property type="match status" value="2"/>
</dbReference>
<feature type="transmembrane region" description="Helical" evidence="1">
    <location>
        <begin position="294"/>
        <end position="314"/>
    </location>
</feature>
<keyword evidence="1" id="KW-1133">Transmembrane helix</keyword>
<dbReference type="InterPro" id="IPR025333">
    <property type="entry name" value="DUF4239"/>
</dbReference>
<sequence length="353" mass="39770">MRSSSSSIFLLFLYLAFIPVESFRVSYAQNSLLRSRVLLRVIDQGQEEDTKSKSFSLTSYLSPAAKLFESAEISDTSSLKTNASKTPFILYVPFILPILSYLTYTPIASLFRETIDLLAINKNWESVDGGTYQIQILTPTINGVVLPCLGILFATLVSTTIIQLRQRQLVVRTMLNSEASELTVLREISGRMDDIEGAAREEGALSCRVLLRKYVSRLLSEVSKDAEWWRERKRTSYRRHDSHSLNDYRSQRISFMQTTFPPLHYAILALLASSISSCFLLETDQEALIFLDAVQLKILWSMLVGAFTALAVVITDLSDPFKGSYTISPTVLQLFKIRDALNENEGAKEDGNE</sequence>
<evidence type="ECO:0000256" key="1">
    <source>
        <dbReference type="SAM" id="Phobius"/>
    </source>
</evidence>
<keyword evidence="1" id="KW-0472">Membrane</keyword>
<dbReference type="AlphaFoldDB" id="A0A9W7A7N3"/>
<organism evidence="3 4">
    <name type="scientific">Triparma retinervis</name>
    <dbReference type="NCBI Taxonomy" id="2557542"/>
    <lineage>
        <taxon>Eukaryota</taxon>
        <taxon>Sar</taxon>
        <taxon>Stramenopiles</taxon>
        <taxon>Ochrophyta</taxon>
        <taxon>Bolidophyceae</taxon>
        <taxon>Parmales</taxon>
        <taxon>Triparmaceae</taxon>
        <taxon>Triparma</taxon>
    </lineage>
</organism>
<keyword evidence="1" id="KW-0812">Transmembrane</keyword>
<evidence type="ECO:0000313" key="4">
    <source>
        <dbReference type="Proteomes" id="UP001165082"/>
    </source>
</evidence>
<reference evidence="3" key="1">
    <citation type="submission" date="2022-07" db="EMBL/GenBank/DDBJ databases">
        <title>Genome analysis of Parmales, a sister group of diatoms, reveals the evolutionary specialization of diatoms from phago-mixotrophs to photoautotrophs.</title>
        <authorList>
            <person name="Ban H."/>
            <person name="Sato S."/>
            <person name="Yoshikawa S."/>
            <person name="Kazumasa Y."/>
            <person name="Nakamura Y."/>
            <person name="Ichinomiya M."/>
            <person name="Saitoh K."/>
            <person name="Sato N."/>
            <person name="Blanc-Mathieu R."/>
            <person name="Endo H."/>
            <person name="Kuwata A."/>
            <person name="Ogata H."/>
        </authorList>
    </citation>
    <scope>NUCLEOTIDE SEQUENCE</scope>
</reference>
<evidence type="ECO:0000313" key="3">
    <source>
        <dbReference type="EMBL" id="GMH64976.1"/>
    </source>
</evidence>
<feature type="signal peptide" evidence="2">
    <location>
        <begin position="1"/>
        <end position="22"/>
    </location>
</feature>
<accession>A0A9W7A7N3</accession>
<feature type="transmembrane region" description="Helical" evidence="1">
    <location>
        <begin position="262"/>
        <end position="282"/>
    </location>
</feature>
<proteinExistence type="predicted"/>